<evidence type="ECO:0000313" key="1">
    <source>
        <dbReference type="EMBL" id="TFK60836.1"/>
    </source>
</evidence>
<protein>
    <submittedName>
        <fullName evidence="1">Uncharacterized protein</fullName>
    </submittedName>
</protein>
<sequence>MSATARRWIPDSVKVSHGRTATKAGPACPTSTTAMLEAQAKIDEEIRALEERLLYLRHSRNELAEINQLPAEILVKIFGYHQVRLVHGDDHRNLVQWVRVAHVCQRWRSIAFDSKVSWTTIPMHQPSYAKLAFRLSDPLAISIIDTR</sequence>
<feature type="non-terminal residue" evidence="1">
    <location>
        <position position="147"/>
    </location>
</feature>
<dbReference type="EMBL" id="ML208726">
    <property type="protein sequence ID" value="TFK60836.1"/>
    <property type="molecule type" value="Genomic_DNA"/>
</dbReference>
<gene>
    <name evidence="1" type="ORF">BDN72DRAFT_778914</name>
</gene>
<name>A0ACD3A5L8_9AGAR</name>
<accession>A0ACD3A5L8</accession>
<proteinExistence type="predicted"/>
<evidence type="ECO:0000313" key="2">
    <source>
        <dbReference type="Proteomes" id="UP000308600"/>
    </source>
</evidence>
<organism evidence="1 2">
    <name type="scientific">Pluteus cervinus</name>
    <dbReference type="NCBI Taxonomy" id="181527"/>
    <lineage>
        <taxon>Eukaryota</taxon>
        <taxon>Fungi</taxon>
        <taxon>Dikarya</taxon>
        <taxon>Basidiomycota</taxon>
        <taxon>Agaricomycotina</taxon>
        <taxon>Agaricomycetes</taxon>
        <taxon>Agaricomycetidae</taxon>
        <taxon>Agaricales</taxon>
        <taxon>Pluteineae</taxon>
        <taxon>Pluteaceae</taxon>
        <taxon>Pluteus</taxon>
    </lineage>
</organism>
<keyword evidence="2" id="KW-1185">Reference proteome</keyword>
<dbReference type="Proteomes" id="UP000308600">
    <property type="component" value="Unassembled WGS sequence"/>
</dbReference>
<reference evidence="1 2" key="1">
    <citation type="journal article" date="2019" name="Nat. Ecol. Evol.">
        <title>Megaphylogeny resolves global patterns of mushroom evolution.</title>
        <authorList>
            <person name="Varga T."/>
            <person name="Krizsan K."/>
            <person name="Foldi C."/>
            <person name="Dima B."/>
            <person name="Sanchez-Garcia M."/>
            <person name="Sanchez-Ramirez S."/>
            <person name="Szollosi G.J."/>
            <person name="Szarkandi J.G."/>
            <person name="Papp V."/>
            <person name="Albert L."/>
            <person name="Andreopoulos W."/>
            <person name="Angelini C."/>
            <person name="Antonin V."/>
            <person name="Barry K.W."/>
            <person name="Bougher N.L."/>
            <person name="Buchanan P."/>
            <person name="Buyck B."/>
            <person name="Bense V."/>
            <person name="Catcheside P."/>
            <person name="Chovatia M."/>
            <person name="Cooper J."/>
            <person name="Damon W."/>
            <person name="Desjardin D."/>
            <person name="Finy P."/>
            <person name="Geml J."/>
            <person name="Haridas S."/>
            <person name="Hughes K."/>
            <person name="Justo A."/>
            <person name="Karasinski D."/>
            <person name="Kautmanova I."/>
            <person name="Kiss B."/>
            <person name="Kocsube S."/>
            <person name="Kotiranta H."/>
            <person name="LaButti K.M."/>
            <person name="Lechner B.E."/>
            <person name="Liimatainen K."/>
            <person name="Lipzen A."/>
            <person name="Lukacs Z."/>
            <person name="Mihaltcheva S."/>
            <person name="Morgado L.N."/>
            <person name="Niskanen T."/>
            <person name="Noordeloos M.E."/>
            <person name="Ohm R.A."/>
            <person name="Ortiz-Santana B."/>
            <person name="Ovrebo C."/>
            <person name="Racz N."/>
            <person name="Riley R."/>
            <person name="Savchenko A."/>
            <person name="Shiryaev A."/>
            <person name="Soop K."/>
            <person name="Spirin V."/>
            <person name="Szebenyi C."/>
            <person name="Tomsovsky M."/>
            <person name="Tulloss R.E."/>
            <person name="Uehling J."/>
            <person name="Grigoriev I.V."/>
            <person name="Vagvolgyi C."/>
            <person name="Papp T."/>
            <person name="Martin F.M."/>
            <person name="Miettinen O."/>
            <person name="Hibbett D.S."/>
            <person name="Nagy L.G."/>
        </authorList>
    </citation>
    <scope>NUCLEOTIDE SEQUENCE [LARGE SCALE GENOMIC DNA]</scope>
    <source>
        <strain evidence="1 2">NL-1719</strain>
    </source>
</reference>